<protein>
    <submittedName>
        <fullName evidence="1">Metallo-dependent hydrolase</fullName>
    </submittedName>
</protein>
<keyword evidence="2" id="KW-1185">Reference proteome</keyword>
<name>A0ACB8A6I7_9AGAM</name>
<comment type="caution">
    <text evidence="1">The sequence shown here is derived from an EMBL/GenBank/DDBJ whole genome shotgun (WGS) entry which is preliminary data.</text>
</comment>
<proteinExistence type="predicted"/>
<gene>
    <name evidence="1" type="ORF">BJ138DRAFT_1202888</name>
</gene>
<organism evidence="1 2">
    <name type="scientific">Hygrophoropsis aurantiaca</name>
    <dbReference type="NCBI Taxonomy" id="72124"/>
    <lineage>
        <taxon>Eukaryota</taxon>
        <taxon>Fungi</taxon>
        <taxon>Dikarya</taxon>
        <taxon>Basidiomycota</taxon>
        <taxon>Agaricomycotina</taxon>
        <taxon>Agaricomycetes</taxon>
        <taxon>Agaricomycetidae</taxon>
        <taxon>Boletales</taxon>
        <taxon>Coniophorineae</taxon>
        <taxon>Hygrophoropsidaceae</taxon>
        <taxon>Hygrophoropsis</taxon>
    </lineage>
</organism>
<reference evidence="1" key="1">
    <citation type="journal article" date="2021" name="New Phytol.">
        <title>Evolutionary innovations through gain and loss of genes in the ectomycorrhizal Boletales.</title>
        <authorList>
            <person name="Wu G."/>
            <person name="Miyauchi S."/>
            <person name="Morin E."/>
            <person name="Kuo A."/>
            <person name="Drula E."/>
            <person name="Varga T."/>
            <person name="Kohler A."/>
            <person name="Feng B."/>
            <person name="Cao Y."/>
            <person name="Lipzen A."/>
            <person name="Daum C."/>
            <person name="Hundley H."/>
            <person name="Pangilinan J."/>
            <person name="Johnson J."/>
            <person name="Barry K."/>
            <person name="LaButti K."/>
            <person name="Ng V."/>
            <person name="Ahrendt S."/>
            <person name="Min B."/>
            <person name="Choi I.G."/>
            <person name="Park H."/>
            <person name="Plett J.M."/>
            <person name="Magnuson J."/>
            <person name="Spatafora J.W."/>
            <person name="Nagy L.G."/>
            <person name="Henrissat B."/>
            <person name="Grigoriev I.V."/>
            <person name="Yang Z.L."/>
            <person name="Xu J."/>
            <person name="Martin F.M."/>
        </authorList>
    </citation>
    <scope>NUCLEOTIDE SEQUENCE</scope>
    <source>
        <strain evidence="1">ATCC 28755</strain>
    </source>
</reference>
<sequence length="689" mass="75979">MVSYILSHQAYLKIFFHAAKHPHLRVNGVLLGKLDPASQNVLIEDVIPLLHHWTSLSAMMSIGLNLAQGYAESVNLALVGYYQASDRVDDTALAPVGEKVVSELREQFKEAIAFVIDGDKLGSGEPALIPYLPWASTSSWRPYNLNPPAFSIGSSISLANPASPSQAIALVRDAQRHYKFGDFDDHLEDVTIDWLRNQAYKRNYRKVPESASTLIMTITHAAAFNGTFIHSPRLGVVDILRDYLLAINHTVVDDRGLISHFSPANSCTSLQLLQESNIFPTIIPDGSFVLPTFCDLHLHAPQFLYQGTGLHLPLMQWLDEYGYRSEERIDADPLLARKVYKRLAQRLIEAGTGAVLLFGTIKKETNIILAEEMQNAGIRAFVGKLSMDISSRPSYVESSSEDSLASAQKFVAECRNLVSQFPPHRRLVEPVITPRFIPTCSNDLLSGLGALSEKESLRIQSHLAEAHEAVEWVKQERGIEDFDAFESSKLHTNRTIQAHCTFLNQTALSGLAKRGTAVAHCPLSNSYFSERQFPLREALSEGVKIGLGSDIAGGYSVDIMDSMRKAVITSRLREGARKLDPNSLLINDTSDKPMQTSLAIDWVEALHLATRGGAHALGLPQTGVFEVGAAFDAQYIKLYDDTTGAGVGALDFFDSPLGSGITLQILEKWWCIGDVRNRTGVWIQGEKLT</sequence>
<dbReference type="EMBL" id="MU267795">
    <property type="protein sequence ID" value="KAH7908832.1"/>
    <property type="molecule type" value="Genomic_DNA"/>
</dbReference>
<evidence type="ECO:0000313" key="1">
    <source>
        <dbReference type="EMBL" id="KAH7908832.1"/>
    </source>
</evidence>
<dbReference type="Proteomes" id="UP000790377">
    <property type="component" value="Unassembled WGS sequence"/>
</dbReference>
<accession>A0ACB8A6I7</accession>
<keyword evidence="1" id="KW-0378">Hydrolase</keyword>
<evidence type="ECO:0000313" key="2">
    <source>
        <dbReference type="Proteomes" id="UP000790377"/>
    </source>
</evidence>